<name>A0A9P0LMH5_ACAOB</name>
<evidence type="ECO:0000256" key="1">
    <source>
        <dbReference type="SAM" id="MobiDB-lite"/>
    </source>
</evidence>
<feature type="compositionally biased region" description="Polar residues" evidence="1">
    <location>
        <begin position="8"/>
        <end position="27"/>
    </location>
</feature>
<dbReference type="EMBL" id="CAKOFQ010007457">
    <property type="protein sequence ID" value="CAH2001619.1"/>
    <property type="molecule type" value="Genomic_DNA"/>
</dbReference>
<accession>A0A9P0LMH5</accession>
<feature type="region of interest" description="Disordered" evidence="1">
    <location>
        <begin position="1"/>
        <end position="40"/>
    </location>
</feature>
<dbReference type="Proteomes" id="UP001152888">
    <property type="component" value="Unassembled WGS sequence"/>
</dbReference>
<gene>
    <name evidence="2" type="ORF">ACAOBT_LOCUS26308</name>
</gene>
<keyword evidence="3" id="KW-1185">Reference proteome</keyword>
<dbReference type="AlphaFoldDB" id="A0A9P0LMH5"/>
<organism evidence="2 3">
    <name type="scientific">Acanthoscelides obtectus</name>
    <name type="common">Bean weevil</name>
    <name type="synonym">Bruchus obtectus</name>
    <dbReference type="NCBI Taxonomy" id="200917"/>
    <lineage>
        <taxon>Eukaryota</taxon>
        <taxon>Metazoa</taxon>
        <taxon>Ecdysozoa</taxon>
        <taxon>Arthropoda</taxon>
        <taxon>Hexapoda</taxon>
        <taxon>Insecta</taxon>
        <taxon>Pterygota</taxon>
        <taxon>Neoptera</taxon>
        <taxon>Endopterygota</taxon>
        <taxon>Coleoptera</taxon>
        <taxon>Polyphaga</taxon>
        <taxon>Cucujiformia</taxon>
        <taxon>Chrysomeloidea</taxon>
        <taxon>Chrysomelidae</taxon>
        <taxon>Bruchinae</taxon>
        <taxon>Bruchini</taxon>
        <taxon>Acanthoscelides</taxon>
    </lineage>
</organism>
<sequence length="40" mass="4451">MIDRCKNQTKTGQASNVFINTIKTSASRPARPHLSGETKY</sequence>
<reference evidence="2" key="1">
    <citation type="submission" date="2022-03" db="EMBL/GenBank/DDBJ databases">
        <authorList>
            <person name="Sayadi A."/>
        </authorList>
    </citation>
    <scope>NUCLEOTIDE SEQUENCE</scope>
</reference>
<comment type="caution">
    <text evidence="2">The sequence shown here is derived from an EMBL/GenBank/DDBJ whole genome shotgun (WGS) entry which is preliminary data.</text>
</comment>
<proteinExistence type="predicted"/>
<protein>
    <submittedName>
        <fullName evidence="2">Uncharacterized protein</fullName>
    </submittedName>
</protein>
<evidence type="ECO:0000313" key="3">
    <source>
        <dbReference type="Proteomes" id="UP001152888"/>
    </source>
</evidence>
<evidence type="ECO:0000313" key="2">
    <source>
        <dbReference type="EMBL" id="CAH2001619.1"/>
    </source>
</evidence>